<dbReference type="STRING" id="187420.MTH_339"/>
<feature type="transmembrane region" description="Helical" evidence="1">
    <location>
        <begin position="147"/>
        <end position="168"/>
    </location>
</feature>
<feature type="transmembrane region" description="Helical" evidence="1">
    <location>
        <begin position="88"/>
        <end position="108"/>
    </location>
</feature>
<feature type="transmembrane region" description="Helical" evidence="1">
    <location>
        <begin position="475"/>
        <end position="496"/>
    </location>
</feature>
<accession>O26439</accession>
<dbReference type="PIR" id="E69143">
    <property type="entry name" value="E69143"/>
</dbReference>
<keyword evidence="1" id="KW-0472">Membrane</keyword>
<dbReference type="KEGG" id="mth:MTH_339"/>
<dbReference type="AlphaFoldDB" id="O26439"/>
<dbReference type="InParanoid" id="O26439"/>
<feature type="transmembrane region" description="Helical" evidence="1">
    <location>
        <begin position="308"/>
        <end position="325"/>
    </location>
</feature>
<feature type="transmembrane region" description="Helical" evidence="1">
    <location>
        <begin position="508"/>
        <end position="527"/>
    </location>
</feature>
<evidence type="ECO:0000256" key="1">
    <source>
        <dbReference type="SAM" id="Phobius"/>
    </source>
</evidence>
<dbReference type="EnsemblBacteria" id="AAB84845">
    <property type="protein sequence ID" value="AAB84845"/>
    <property type="gene ID" value="MTH_339"/>
</dbReference>
<feature type="transmembrane region" description="Helical" evidence="1">
    <location>
        <begin position="253"/>
        <end position="271"/>
    </location>
</feature>
<feature type="transmembrane region" description="Helical" evidence="1">
    <location>
        <begin position="331"/>
        <end position="364"/>
    </location>
</feature>
<organism evidence="2 3">
    <name type="scientific">Methanothermobacter thermautotrophicus (strain ATCC 29096 / DSM 1053 / JCM 10044 / NBRC 100330 / Delta H)</name>
    <name type="common">Methanobacterium thermoautotrophicum</name>
    <dbReference type="NCBI Taxonomy" id="187420"/>
    <lineage>
        <taxon>Archaea</taxon>
        <taxon>Methanobacteriati</taxon>
        <taxon>Methanobacteriota</taxon>
        <taxon>Methanomada group</taxon>
        <taxon>Methanobacteria</taxon>
        <taxon>Methanobacteriales</taxon>
        <taxon>Methanobacteriaceae</taxon>
        <taxon>Methanothermobacter</taxon>
    </lineage>
</organism>
<feature type="transmembrane region" description="Helical" evidence="1">
    <location>
        <begin position="175"/>
        <end position="194"/>
    </location>
</feature>
<feature type="transmembrane region" description="Helical" evidence="1">
    <location>
        <begin position="534"/>
        <end position="553"/>
    </location>
</feature>
<feature type="transmembrane region" description="Helical" evidence="1">
    <location>
        <begin position="30"/>
        <end position="47"/>
    </location>
</feature>
<dbReference type="HOGENOM" id="CLU_023226_0_0_2"/>
<name>O26439_METTH</name>
<feature type="transmembrane region" description="Helical" evidence="1">
    <location>
        <begin position="59"/>
        <end position="82"/>
    </location>
</feature>
<evidence type="ECO:0008006" key="4">
    <source>
        <dbReference type="Google" id="ProtNLM"/>
    </source>
</evidence>
<proteinExistence type="predicted"/>
<reference evidence="2 3" key="1">
    <citation type="journal article" date="1997" name="J. Bacteriol.">
        <title>Complete genome sequence of Methanobacterium thermoautotrophicum deltaH: functional analysis and comparative genomics.</title>
        <authorList>
            <person name="Smith D.R."/>
            <person name="Doucette-Stamm L.A."/>
            <person name="Deloughery C."/>
            <person name="Lee H.-M."/>
            <person name="Dubois J."/>
            <person name="Aldredge T."/>
            <person name="Bashirzadeh R."/>
            <person name="Blakely D."/>
            <person name="Cook R."/>
            <person name="Gilbert K."/>
            <person name="Harrison D."/>
            <person name="Hoang L."/>
            <person name="Keagle P."/>
            <person name="Lumm W."/>
            <person name="Pothier B."/>
            <person name="Qiu D."/>
            <person name="Spadafora R."/>
            <person name="Vicare R."/>
            <person name="Wang Y."/>
            <person name="Wierzbowski J."/>
            <person name="Gibson R."/>
            <person name="Jiwani N."/>
            <person name="Caruso A."/>
            <person name="Bush D."/>
            <person name="Safer H."/>
            <person name="Patwell D."/>
            <person name="Prabhakar S."/>
            <person name="McDougall S."/>
            <person name="Shimer G."/>
            <person name="Goyal A."/>
            <person name="Pietrovski S."/>
            <person name="Church G.M."/>
            <person name="Daniels C.J."/>
            <person name="Mao J.-i."/>
            <person name="Rice P."/>
            <person name="Nolling J."/>
            <person name="Reeve J.N."/>
        </authorList>
    </citation>
    <scope>NUCLEOTIDE SEQUENCE [LARGE SCALE GENOMIC DNA]</scope>
    <source>
        <strain evidence="3">ATCC 29096 / DSM 1053 / JCM 10044 / NBRC 100330 / Delta H</strain>
    </source>
</reference>
<sequence length="694" mass="78398">MRKDILYMLLLLLITDLSIIADIPVLRQSLPFIFFTIIPGYLLLGILKFKVELIDGSVIAAALSIFLMMMTGLIINSFYPLIMRPLSLLPILSAINLLIIALMVIYHLRGEEPLNLKASGNLSTALSSLLFPVLTVIGSYLMNKYSVNTVLLLVLLFIPVYIILLEVFKKKIGPATYPVAIFSISLSLLIMNGLPSNYLIGRDIHWEFYLFRKALMAHHWDMHVGSYNAYNACLSVTVLPVIYKVLLNVPEVYIFKFYYGFIGALMPLPVYLISERILKRSDYGFYATLLFIFQFSFIYILGWCRQLVALLFFAAAVMVLTGDMRRSHKKLLFVVFMVGTVLSHYTTAYVFFFLVALIPILVRVMKRLKVPDDSRGFFAASLAVLFFVVVFAWYAQATGAPFKSAVSFFTKTLRSMSEFFSADMRNNSELAVVGIGISNFPNLLSTLVHDTVFALIGAGALAVIFKEEYRQGREYLAAVILCMGILVAFIALPFVSKGYGGPRLFTQLLVILAPLFITGIDALTGFIGRVRWRIPSIIVLLILLFSCTTYLNYHFAGIPYSYAYDDGGERRYETFIYDNEVTGALWLSNHYNETSVIHGDKMIYSRIIYGFSTYPRVDREFFNGTDTETGGYVYLTHFNLYQRLVFLDYPLAPPRVVNGALKLDNVESINNYKDLIVNMSTIYDNGGSRVLIVA</sequence>
<dbReference type="InterPro" id="IPR018701">
    <property type="entry name" value="DUF2206_membrane"/>
</dbReference>
<evidence type="ECO:0000313" key="2">
    <source>
        <dbReference type="EMBL" id="AAB84845.1"/>
    </source>
</evidence>
<keyword evidence="3" id="KW-1185">Reference proteome</keyword>
<dbReference type="Proteomes" id="UP000005223">
    <property type="component" value="Chromosome"/>
</dbReference>
<keyword evidence="1" id="KW-1133">Transmembrane helix</keyword>
<feature type="transmembrane region" description="Helical" evidence="1">
    <location>
        <begin position="229"/>
        <end position="246"/>
    </location>
</feature>
<evidence type="ECO:0000313" key="3">
    <source>
        <dbReference type="Proteomes" id="UP000005223"/>
    </source>
</evidence>
<dbReference type="PaxDb" id="187420-MTH_339"/>
<feature type="transmembrane region" description="Helical" evidence="1">
    <location>
        <begin position="376"/>
        <end position="395"/>
    </location>
</feature>
<feature type="transmembrane region" description="Helical" evidence="1">
    <location>
        <begin position="443"/>
        <end position="463"/>
    </location>
</feature>
<feature type="transmembrane region" description="Helical" evidence="1">
    <location>
        <begin position="120"/>
        <end position="141"/>
    </location>
</feature>
<feature type="transmembrane region" description="Helical" evidence="1">
    <location>
        <begin position="283"/>
        <end position="301"/>
    </location>
</feature>
<dbReference type="Pfam" id="PF09971">
    <property type="entry name" value="DUF2206"/>
    <property type="match status" value="1"/>
</dbReference>
<dbReference type="EMBL" id="AE000666">
    <property type="protein sequence ID" value="AAB84845.1"/>
    <property type="molecule type" value="Genomic_DNA"/>
</dbReference>
<protein>
    <recommendedName>
        <fullName evidence="4">DUF2206 domain-containing protein</fullName>
    </recommendedName>
</protein>
<gene>
    <name evidence="2" type="ordered locus">MTH_339</name>
</gene>
<keyword evidence="1" id="KW-0812">Transmembrane</keyword>